<dbReference type="EMBL" id="BTSY01000004">
    <property type="protein sequence ID" value="GMT22043.1"/>
    <property type="molecule type" value="Genomic_DNA"/>
</dbReference>
<protein>
    <submittedName>
        <fullName evidence="2">Uncharacterized protein</fullName>
    </submittedName>
</protein>
<dbReference type="Proteomes" id="UP001432322">
    <property type="component" value="Unassembled WGS sequence"/>
</dbReference>
<evidence type="ECO:0000313" key="2">
    <source>
        <dbReference type="EMBL" id="GMT22043.1"/>
    </source>
</evidence>
<evidence type="ECO:0000313" key="3">
    <source>
        <dbReference type="Proteomes" id="UP001432322"/>
    </source>
</evidence>
<feature type="compositionally biased region" description="Acidic residues" evidence="1">
    <location>
        <begin position="1"/>
        <end position="16"/>
    </location>
</feature>
<accession>A0AAV5VUI2</accession>
<feature type="region of interest" description="Disordered" evidence="1">
    <location>
        <begin position="1"/>
        <end position="23"/>
    </location>
</feature>
<reference evidence="2" key="1">
    <citation type="submission" date="2023-10" db="EMBL/GenBank/DDBJ databases">
        <title>Genome assembly of Pristionchus species.</title>
        <authorList>
            <person name="Yoshida K."/>
            <person name="Sommer R.J."/>
        </authorList>
    </citation>
    <scope>NUCLEOTIDE SEQUENCE</scope>
    <source>
        <strain evidence="2">RS5133</strain>
    </source>
</reference>
<comment type="caution">
    <text evidence="2">The sequence shown here is derived from an EMBL/GenBank/DDBJ whole genome shotgun (WGS) entry which is preliminary data.</text>
</comment>
<proteinExistence type="predicted"/>
<organism evidence="2 3">
    <name type="scientific">Pristionchus fissidentatus</name>
    <dbReference type="NCBI Taxonomy" id="1538716"/>
    <lineage>
        <taxon>Eukaryota</taxon>
        <taxon>Metazoa</taxon>
        <taxon>Ecdysozoa</taxon>
        <taxon>Nematoda</taxon>
        <taxon>Chromadorea</taxon>
        <taxon>Rhabditida</taxon>
        <taxon>Rhabditina</taxon>
        <taxon>Diplogasteromorpha</taxon>
        <taxon>Diplogasteroidea</taxon>
        <taxon>Neodiplogasteridae</taxon>
        <taxon>Pristionchus</taxon>
    </lineage>
</organism>
<evidence type="ECO:0000256" key="1">
    <source>
        <dbReference type="SAM" id="MobiDB-lite"/>
    </source>
</evidence>
<dbReference type="AlphaFoldDB" id="A0AAV5VUI2"/>
<sequence length="117" mass="13788">MADETVIEADNEESSGFEDREERRDQLKAAVEFYEYMSNAEDRGISRYEGPCRKLNSKIRTNIEKLVEAMREQLRVLDESPLDHLSKDDQRTREHQRNLDVEILEKAELILTRETDS</sequence>
<gene>
    <name evidence="2" type="ORF">PFISCL1PPCAC_13340</name>
</gene>
<name>A0AAV5VUI2_9BILA</name>
<keyword evidence="3" id="KW-1185">Reference proteome</keyword>